<proteinExistence type="predicted"/>
<dbReference type="Proteomes" id="UP001499895">
    <property type="component" value="Unassembled WGS sequence"/>
</dbReference>
<evidence type="ECO:0000256" key="1">
    <source>
        <dbReference type="SAM" id="Phobius"/>
    </source>
</evidence>
<dbReference type="InterPro" id="IPR025058">
    <property type="entry name" value="DUF3995"/>
</dbReference>
<protein>
    <recommendedName>
        <fullName evidence="4">DUF3995 domain-containing protein</fullName>
    </recommendedName>
</protein>
<dbReference type="EMBL" id="BAAAHB010000017">
    <property type="protein sequence ID" value="GAA0459569.1"/>
    <property type="molecule type" value="Genomic_DNA"/>
</dbReference>
<organism evidence="2 3">
    <name type="scientific">Streptomyces stramineus</name>
    <dbReference type="NCBI Taxonomy" id="173861"/>
    <lineage>
        <taxon>Bacteria</taxon>
        <taxon>Bacillati</taxon>
        <taxon>Actinomycetota</taxon>
        <taxon>Actinomycetes</taxon>
        <taxon>Kitasatosporales</taxon>
        <taxon>Streptomycetaceae</taxon>
        <taxon>Streptomyces</taxon>
    </lineage>
</organism>
<gene>
    <name evidence="2" type="ORF">GCM10009544_22660</name>
</gene>
<keyword evidence="1" id="KW-1133">Transmembrane helix</keyword>
<sequence length="169" mass="17778">MKRAPEGPGAAPATLWGRIACWWAVAFAALHFYWAVGGDAGLSISAGPLATERPLWFVLAGLWGVGALCLLGALLAWLLARSRLRGAPARLARWLGWGAGALLLARGIGVEVLLLTNATQLDTSVSAGQRAWTLALWNPWFIAGGLAFGLAARRSGRRTDAEPLPGSGR</sequence>
<name>A0ABN0ZUQ6_9ACTN</name>
<dbReference type="RefSeq" id="WP_344089392.1">
    <property type="nucleotide sequence ID" value="NZ_BAAAHB010000017.1"/>
</dbReference>
<comment type="caution">
    <text evidence="2">The sequence shown here is derived from an EMBL/GenBank/DDBJ whole genome shotgun (WGS) entry which is preliminary data.</text>
</comment>
<feature type="transmembrane region" description="Helical" evidence="1">
    <location>
        <begin position="134"/>
        <end position="152"/>
    </location>
</feature>
<keyword evidence="1" id="KW-0472">Membrane</keyword>
<feature type="transmembrane region" description="Helical" evidence="1">
    <location>
        <begin position="55"/>
        <end position="79"/>
    </location>
</feature>
<reference evidence="2 3" key="1">
    <citation type="journal article" date="2019" name="Int. J. Syst. Evol. Microbiol.">
        <title>The Global Catalogue of Microorganisms (GCM) 10K type strain sequencing project: providing services to taxonomists for standard genome sequencing and annotation.</title>
        <authorList>
            <consortium name="The Broad Institute Genomics Platform"/>
            <consortium name="The Broad Institute Genome Sequencing Center for Infectious Disease"/>
            <person name="Wu L."/>
            <person name="Ma J."/>
        </authorList>
    </citation>
    <scope>NUCLEOTIDE SEQUENCE [LARGE SCALE GENOMIC DNA]</scope>
    <source>
        <strain evidence="2 3">JCM 10649</strain>
    </source>
</reference>
<keyword evidence="3" id="KW-1185">Reference proteome</keyword>
<evidence type="ECO:0000313" key="3">
    <source>
        <dbReference type="Proteomes" id="UP001499895"/>
    </source>
</evidence>
<feature type="transmembrane region" description="Helical" evidence="1">
    <location>
        <begin position="91"/>
        <end position="114"/>
    </location>
</feature>
<feature type="transmembrane region" description="Helical" evidence="1">
    <location>
        <begin position="15"/>
        <end position="35"/>
    </location>
</feature>
<dbReference type="Pfam" id="PF13160">
    <property type="entry name" value="DUF3995"/>
    <property type="match status" value="1"/>
</dbReference>
<evidence type="ECO:0000313" key="2">
    <source>
        <dbReference type="EMBL" id="GAA0459569.1"/>
    </source>
</evidence>
<keyword evidence="1" id="KW-0812">Transmembrane</keyword>
<accession>A0ABN0ZUQ6</accession>
<evidence type="ECO:0008006" key="4">
    <source>
        <dbReference type="Google" id="ProtNLM"/>
    </source>
</evidence>